<dbReference type="Pfam" id="PF14009">
    <property type="entry name" value="PADRE"/>
    <property type="match status" value="1"/>
</dbReference>
<protein>
    <submittedName>
        <fullName evidence="2">Uncharacterized protein</fullName>
    </submittedName>
</protein>
<feature type="region of interest" description="Disordered" evidence="1">
    <location>
        <begin position="237"/>
        <end position="270"/>
    </location>
</feature>
<feature type="compositionally biased region" description="Polar residues" evidence="1">
    <location>
        <begin position="261"/>
        <end position="270"/>
    </location>
</feature>
<evidence type="ECO:0000313" key="3">
    <source>
        <dbReference type="Proteomes" id="UP000077202"/>
    </source>
</evidence>
<reference evidence="2" key="1">
    <citation type="submission" date="2016-03" db="EMBL/GenBank/DDBJ databases">
        <title>Mechanisms controlling the formation of the plant cell surface in tip-growing cells are functionally conserved among land plants.</title>
        <authorList>
            <person name="Honkanen S."/>
            <person name="Jones V.A."/>
            <person name="Morieri G."/>
            <person name="Champion C."/>
            <person name="Hetherington A.J."/>
            <person name="Kelly S."/>
            <person name="Saint-Marcoux D."/>
            <person name="Proust H."/>
            <person name="Prescott H."/>
            <person name="Dolan L."/>
        </authorList>
    </citation>
    <scope>NUCLEOTIDE SEQUENCE [LARGE SCALE GENOMIC DNA]</scope>
    <source>
        <tissue evidence="2">Whole gametophyte</tissue>
    </source>
</reference>
<evidence type="ECO:0000256" key="1">
    <source>
        <dbReference type="SAM" id="MobiDB-lite"/>
    </source>
</evidence>
<dbReference type="Proteomes" id="UP000077202">
    <property type="component" value="Unassembled WGS sequence"/>
</dbReference>
<comment type="caution">
    <text evidence="2">The sequence shown here is derived from an EMBL/GenBank/DDBJ whole genome shotgun (WGS) entry which is preliminary data.</text>
</comment>
<proteinExistence type="predicted"/>
<organism evidence="2 3">
    <name type="scientific">Marchantia polymorpha subsp. ruderalis</name>
    <dbReference type="NCBI Taxonomy" id="1480154"/>
    <lineage>
        <taxon>Eukaryota</taxon>
        <taxon>Viridiplantae</taxon>
        <taxon>Streptophyta</taxon>
        <taxon>Embryophyta</taxon>
        <taxon>Marchantiophyta</taxon>
        <taxon>Marchantiopsida</taxon>
        <taxon>Marchantiidae</taxon>
        <taxon>Marchantiales</taxon>
        <taxon>Marchantiaceae</taxon>
        <taxon>Marchantia</taxon>
    </lineage>
</organism>
<dbReference type="AlphaFoldDB" id="A0A176WL23"/>
<dbReference type="InterPro" id="IPR025322">
    <property type="entry name" value="PADRE_dom"/>
</dbReference>
<name>A0A176WL23_MARPO</name>
<dbReference type="PANTHER" id="PTHR33052">
    <property type="entry name" value="DUF4228 DOMAIN PROTEIN-RELATED"/>
    <property type="match status" value="1"/>
</dbReference>
<gene>
    <name evidence="2" type="ORF">AXG93_2139s1170</name>
</gene>
<sequence length="270" mass="30243">MVKQGGDEVACLDLGGFEVGQAEIVIISSNKFGSLWKFFRTSMGNVAFLACCLSKVVRVVHPSGRVYIYTQPITIAELLLAYPHHYVCDSRGTTQKGAMLPLEMELQLGHTYVLVPLPRLFNYLKGGQRPQPTSCIPTGLCLQAGCQGFPTLSHSDDEDEPKVTRRRRGRVTLGSLLALESRCTGLIKHSYKDSSKSPITLHMRRILETAEMHWRYICQENRSWRPELESIKEEARKSCTSSPQHELSLIDHHRPLIRASPGSSSLRPKA</sequence>
<dbReference type="EMBL" id="LVLJ01000630">
    <property type="protein sequence ID" value="OAE33564.1"/>
    <property type="molecule type" value="Genomic_DNA"/>
</dbReference>
<keyword evidence="3" id="KW-1185">Reference proteome</keyword>
<evidence type="ECO:0000313" key="2">
    <source>
        <dbReference type="EMBL" id="OAE33564.1"/>
    </source>
</evidence>
<accession>A0A176WL23</accession>